<dbReference type="GeneID" id="101857158"/>
<feature type="compositionally biased region" description="Basic and acidic residues" evidence="7">
    <location>
        <begin position="1520"/>
        <end position="1539"/>
    </location>
</feature>
<evidence type="ECO:0000256" key="2">
    <source>
        <dbReference type="ARBA" id="ARBA00006692"/>
    </source>
</evidence>
<feature type="region of interest" description="Disordered" evidence="7">
    <location>
        <begin position="1486"/>
        <end position="1668"/>
    </location>
</feature>
<dbReference type="InterPro" id="IPR003598">
    <property type="entry name" value="Ig_sub2"/>
</dbReference>
<dbReference type="InterPro" id="IPR052615">
    <property type="entry name" value="FGFRL"/>
</dbReference>
<feature type="domain" description="Ig-like" evidence="11">
    <location>
        <begin position="1357"/>
        <end position="1443"/>
    </location>
</feature>
<dbReference type="SUPFAM" id="SSF50729">
    <property type="entry name" value="PH domain-like"/>
    <property type="match status" value="1"/>
</dbReference>
<evidence type="ECO:0000259" key="8">
    <source>
        <dbReference type="PROSITE" id="PS50002"/>
    </source>
</evidence>
<evidence type="ECO:0000256" key="6">
    <source>
        <dbReference type="SAM" id="Coils"/>
    </source>
</evidence>
<feature type="region of interest" description="Disordered" evidence="7">
    <location>
        <begin position="1861"/>
        <end position="1883"/>
    </location>
</feature>
<dbReference type="Gene3D" id="1.20.900.10">
    <property type="entry name" value="Dbl homology (DH) domain"/>
    <property type="match status" value="1"/>
</dbReference>
<dbReference type="InterPro" id="IPR013783">
    <property type="entry name" value="Ig-like_fold"/>
</dbReference>
<protein>
    <submittedName>
        <fullName evidence="13">Muscle M-line assembly protein unc-89</fullName>
    </submittedName>
</protein>
<dbReference type="CDD" id="cd00160">
    <property type="entry name" value="RhoGEF"/>
    <property type="match status" value="1"/>
</dbReference>
<dbReference type="Pfam" id="PF07679">
    <property type="entry name" value="I-set"/>
    <property type="match status" value="9"/>
</dbReference>
<dbReference type="SUPFAM" id="SSF50044">
    <property type="entry name" value="SH3-domain"/>
    <property type="match status" value="1"/>
</dbReference>
<evidence type="ECO:0000256" key="3">
    <source>
        <dbReference type="ARBA" id="ARBA00022443"/>
    </source>
</evidence>
<evidence type="ECO:0000313" key="13">
    <source>
        <dbReference type="RefSeq" id="XP_012945453.2"/>
    </source>
</evidence>
<evidence type="ECO:0000313" key="12">
    <source>
        <dbReference type="Proteomes" id="UP000694888"/>
    </source>
</evidence>
<accession>A0ABM1AD70</accession>
<feature type="compositionally biased region" description="Low complexity" evidence="7">
    <location>
        <begin position="1297"/>
        <end position="1311"/>
    </location>
</feature>
<evidence type="ECO:0000256" key="4">
    <source>
        <dbReference type="ARBA" id="ARBA00022490"/>
    </source>
</evidence>
<feature type="region of interest" description="Disordered" evidence="7">
    <location>
        <begin position="1997"/>
        <end position="2041"/>
    </location>
</feature>
<dbReference type="InterPro" id="IPR007110">
    <property type="entry name" value="Ig-like_dom"/>
</dbReference>
<dbReference type="Gene3D" id="2.30.29.30">
    <property type="entry name" value="Pleckstrin-homology domain (PH domain)/Phosphotyrosine-binding domain (PTB)"/>
    <property type="match status" value="1"/>
</dbReference>
<feature type="compositionally biased region" description="Polar residues" evidence="7">
    <location>
        <begin position="1418"/>
        <end position="1438"/>
    </location>
</feature>
<dbReference type="PROSITE" id="PS50002">
    <property type="entry name" value="SH3"/>
    <property type="match status" value="1"/>
</dbReference>
<dbReference type="SUPFAM" id="SSF48065">
    <property type="entry name" value="DBL homology domain (DH-domain)"/>
    <property type="match status" value="1"/>
</dbReference>
<feature type="region of interest" description="Disordered" evidence="7">
    <location>
        <begin position="1905"/>
        <end position="1927"/>
    </location>
</feature>
<dbReference type="PROSITE" id="PS50835">
    <property type="entry name" value="IG_LIKE"/>
    <property type="match status" value="9"/>
</dbReference>
<evidence type="ECO:0000256" key="7">
    <source>
        <dbReference type="SAM" id="MobiDB-lite"/>
    </source>
</evidence>
<feature type="domain" description="Ig-like" evidence="11">
    <location>
        <begin position="374"/>
        <end position="462"/>
    </location>
</feature>
<feature type="compositionally biased region" description="Basic and acidic residues" evidence="7">
    <location>
        <begin position="1280"/>
        <end position="1290"/>
    </location>
</feature>
<dbReference type="SMART" id="SM00408">
    <property type="entry name" value="IGc2"/>
    <property type="match status" value="8"/>
</dbReference>
<name>A0ABM1AD70_APLCA</name>
<dbReference type="Gene3D" id="2.60.40.10">
    <property type="entry name" value="Immunoglobulins"/>
    <property type="match status" value="9"/>
</dbReference>
<evidence type="ECO:0000259" key="11">
    <source>
        <dbReference type="PROSITE" id="PS50835"/>
    </source>
</evidence>
<feature type="compositionally biased region" description="Basic and acidic residues" evidence="7">
    <location>
        <begin position="1320"/>
        <end position="1335"/>
    </location>
</feature>
<dbReference type="InterPro" id="IPR003599">
    <property type="entry name" value="Ig_sub"/>
</dbReference>
<dbReference type="SMART" id="SM00233">
    <property type="entry name" value="PH"/>
    <property type="match status" value="1"/>
</dbReference>
<dbReference type="InterPro" id="IPR036028">
    <property type="entry name" value="SH3-like_dom_sf"/>
</dbReference>
<feature type="compositionally biased region" description="Basic and acidic residues" evidence="7">
    <location>
        <begin position="1557"/>
        <end position="1569"/>
    </location>
</feature>
<dbReference type="SUPFAM" id="SSF48726">
    <property type="entry name" value="Immunoglobulin"/>
    <property type="match status" value="9"/>
</dbReference>
<feature type="compositionally biased region" description="Basic and acidic residues" evidence="7">
    <location>
        <begin position="1489"/>
        <end position="1505"/>
    </location>
</feature>
<feature type="region of interest" description="Disordered" evidence="7">
    <location>
        <begin position="223"/>
        <end position="258"/>
    </location>
</feature>
<feature type="compositionally biased region" description="Acidic residues" evidence="7">
    <location>
        <begin position="1506"/>
        <end position="1517"/>
    </location>
</feature>
<feature type="domain" description="Ig-like" evidence="11">
    <location>
        <begin position="638"/>
        <end position="726"/>
    </location>
</feature>
<feature type="region of interest" description="Disordered" evidence="7">
    <location>
        <begin position="2060"/>
        <end position="2098"/>
    </location>
</feature>
<dbReference type="Proteomes" id="UP000694888">
    <property type="component" value="Unplaced"/>
</dbReference>
<feature type="region of interest" description="Disordered" evidence="7">
    <location>
        <begin position="1280"/>
        <end position="1355"/>
    </location>
</feature>
<feature type="domain" description="Ig-like" evidence="11">
    <location>
        <begin position="2317"/>
        <end position="2377"/>
    </location>
</feature>
<feature type="region of interest" description="Disordered" evidence="7">
    <location>
        <begin position="1680"/>
        <end position="1710"/>
    </location>
</feature>
<dbReference type="PANTHER" id="PTHR19890:SF10">
    <property type="entry name" value="FIBROBLAST GROWTH FACTOR RECEPTOR-LIKE 1"/>
    <property type="match status" value="1"/>
</dbReference>
<proteinExistence type="inferred from homology"/>
<feature type="domain" description="SH3" evidence="8">
    <location>
        <begin position="872"/>
        <end position="939"/>
    </location>
</feature>
<feature type="domain" description="Ig-like" evidence="11">
    <location>
        <begin position="527"/>
        <end position="615"/>
    </location>
</feature>
<comment type="subcellular location">
    <subcellularLocation>
        <location evidence="1">Cytoplasm</location>
    </subcellularLocation>
</comment>
<feature type="region of interest" description="Disordered" evidence="7">
    <location>
        <begin position="1814"/>
        <end position="1839"/>
    </location>
</feature>
<sequence>MEAGSSIKISTTIEGTPKPEVTWSKDDKMIKDGGRFSVTSETDTYSLEIREATETDSGSYKVTALSSVGESSSTFEVSVAAADVSVEEGKKRKPSEEVDPRIPRFDVEPQNVTVADFESVKLVCEVKGDPAPTVTWEKDGRRVRSSRRVRLYESRGSYYLEIPDSEAQDSGEYVCTATNSHGTVTHAVKVQVGDVIASASVPEEEAEKPAALVVDAESDISSSKVMEEETSLEFSSSVDIEESKKPQPTVEVVDEESKPRVLGKLEDVKVEAGGSVKISTNIEGTPRPEVMWSKGEEILKDDNRYTMTSESDVYTLEIKDATEADTGTYRVTALNSAGETHTDIEICVASTVVTSQTTEVTEKIPSVEVDPRLPRFEVAPENASVAEFEAVKLVCAVQGDPEPTVTWEKDGRRVRSSRMVRLYESRGSYYLEIPDSEAQDSGEYVCTATNSHGTVTHAVKVCVGDIETVEPAKEEETEKLAIQTESEVSSTKITEEKTFLETSSSVDVEESQVTQLSAEVTEVESKPMVVDKLEDVKVEAGSSIKISTTIEGTPKPEVTWSRVEQTIQASDHYSMTSENDVYTLEIKDATKEDAGTYTVTALSSAGKTTSDFEVSVTGTVETEKTVRAPSPEADPRIPKFVLAPEDVNVAEFDSVKLVCTPKGDPAPTVTWEKDGRRVRSSRRVRLYESRGSYYLEIPDSEAQDSGEYVCTATNSHGTVSHTVSVSVGDETAKEEEIDESSSALDIPEAMMESSDDTFLKVYLMLTDYTDPDTSFTFSGGEQVELLDSRQKSGMWLVRGREKKEKVMFVPSSLLCIASAVDIAMKMKEESDDGEVAAETSQKKKERKLTHSPKSGSTEFDMDTSEDELRLRGIFPDFVAVADFNPVDKDNNTVRLSEGQIVEVIDQERADSWLVRTRPTKSSPSKQGWVPSAYLEEKAVAGQFSKRSTRETFREEVLQVKNKQQEATLKRRYLLKELEETEREYVKDLKSLIEEYVEHIASSSESVPEAVAESAESVFSNISEIFNFHDSQFSADLAECITNPSAIGATFLKRQSEFDNYIRYLSDRDAASFLLDSADMKEFLKEFCAKKSENEDALLKLLQRPVDRLKMYQLLLKDVLRYSVRAGEDCREVEAAVAMLIAIERAVGHGKLLPLLEGLEGDITQLGTLLRHDDFLEWDGDVTTSRVKDRHAFLFSDKVILTKKKKPDSASDQLGFSYRAAIDLVDVRVNECVAEDERKFELWFTGDSAVEKLTLQARSVYAKQAWVKDIRESLIKLGVTEPDRMPERTTEVPEEETPSVSSSATTPTGSAGQDLGSEVTKLQESEPESDRTKTDADSYESEVTDSQTGTETEKVTGPFFKQELKKVVCQEGRSARLECTIGGSPKPTVSWTKGGKPIKEGDGISFIVEGDTCILEFSEPSSTNSGTYTVTLSSEGGSAHSSVDLFVVEDVTESETGSETAAEDIDSSWLNGADDRDLIDAALDELNETVGEKREEEISSDKKVKDDDDEAEVEDTLIEVEIIKEEEKEQPQEDRGKTEDTATTEKAVTEAVEEESVEESKVLAKEKEEVQVSPEEGVGKTEVAAVDIQSTQDLETEVSLKNTESKVETEEVAVEASVEKEKETPSGTVEVKTEDQQEGVKVSETQSKEEVAEIREEPKSEAKEEKVPEAVEEAIVEAVQEQKKAEVGVEEKSKPAEEEVKEEEKEIRKPRRFEEDVLEEREIKLKRFDDEPKKKEEEKEKVKKEEEEVVPKPRRFEEDVLEEREIKLKRFDDEPKKKEEVKEEKDEVKEEEEVRKPKRFEEDVLEEREIKLKRFDDEPKQKEEATEEKEEVKKEEEVRKPKRFEEDVLEEREIKLKRFDDEPKKKEEVKEEKEEVTVEEEVRKPRKFEEDVLEEREIKLKRFDDEPKKKEEVKEEKEEVKEEEEVRKPKRFEEDVLEEREIKLKRFDDEPKKKEELKEEKEEKKEQEEEKEEVRKPKKFEEDVLEEREIKLKRFDEEAKKEEKVEEKEDKETRQAEETKPVKEEETKETVEEKQEVRKPKKFEEDVLEEREIKLKRFDEDEKKEEPKEVKEEAVKEEKKDEKEDKELKEEKEEVRKPRRFEEDVLEEREIKLKRFEEEPKEKKEEPVKEKEEVKEEKKEVAKQKEEVKEEVKEEKEEVRKPRRFEEDVLEEREIKLKKFEEVKEEKKEVKKAEEVKEEEKVEAKKESRKPAAPQFKGSMDNCVTELGDMARFDCRVSAYPDPNITWFKDGHKVTASDKHELVNFHDDIFSLLIKKVDMDDGGRYTCLAKNEYGEAKSEALLNVVGLKEKIKDAHVAPTFLTKFYDMEAVEGVPVEFVCVVDGNPDPVVTWILNGKEVENSSEILTRRQDDSVMLAFR</sequence>
<evidence type="ECO:0000259" key="10">
    <source>
        <dbReference type="PROSITE" id="PS50010"/>
    </source>
</evidence>
<evidence type="ECO:0000256" key="5">
    <source>
        <dbReference type="PROSITE-ProRule" id="PRU00192"/>
    </source>
</evidence>
<feature type="region of interest" description="Disordered" evidence="7">
    <location>
        <begin position="1728"/>
        <end position="1750"/>
    </location>
</feature>
<gene>
    <name evidence="13" type="primary">LOC101857158</name>
</gene>
<dbReference type="InterPro" id="IPR035899">
    <property type="entry name" value="DBL_dom_sf"/>
</dbReference>
<dbReference type="PANTHER" id="PTHR19890">
    <property type="entry name" value="FIBROBLAST GROWTH FACTOR RECEPTOR"/>
    <property type="match status" value="1"/>
</dbReference>
<dbReference type="Pfam" id="PF00621">
    <property type="entry name" value="RhoGEF"/>
    <property type="match status" value="1"/>
</dbReference>
<feature type="region of interest" description="Disordered" evidence="7">
    <location>
        <begin position="1"/>
        <end position="25"/>
    </location>
</feature>
<dbReference type="Gene3D" id="2.30.30.40">
    <property type="entry name" value="SH3 Domains"/>
    <property type="match status" value="1"/>
</dbReference>
<feature type="region of interest" description="Disordered" evidence="7">
    <location>
        <begin position="1773"/>
        <end position="1795"/>
    </location>
</feature>
<feature type="region of interest" description="Disordered" evidence="7">
    <location>
        <begin position="829"/>
        <end position="862"/>
    </location>
</feature>
<dbReference type="InterPro" id="IPR001452">
    <property type="entry name" value="SH3_domain"/>
</dbReference>
<dbReference type="Pfam" id="PF22697">
    <property type="entry name" value="SOS1_NGEF_PH"/>
    <property type="match status" value="1"/>
</dbReference>
<feature type="domain" description="PH" evidence="9">
    <location>
        <begin position="1161"/>
        <end position="1274"/>
    </location>
</feature>
<dbReference type="SMART" id="SM00325">
    <property type="entry name" value="RhoGEF"/>
    <property type="match status" value="1"/>
</dbReference>
<dbReference type="InterPro" id="IPR055251">
    <property type="entry name" value="SOS1_NGEF_PH"/>
</dbReference>
<dbReference type="Pfam" id="PF07653">
    <property type="entry name" value="SH3_2"/>
    <property type="match status" value="1"/>
</dbReference>
<feature type="domain" description="Ig-like" evidence="11">
    <location>
        <begin position="103"/>
        <end position="191"/>
    </location>
</feature>
<dbReference type="InterPro" id="IPR001849">
    <property type="entry name" value="PH_domain"/>
</dbReference>
<feature type="compositionally biased region" description="Basic and acidic residues" evidence="7">
    <location>
        <begin position="1645"/>
        <end position="1668"/>
    </location>
</feature>
<keyword evidence="6" id="KW-0175">Coiled coil</keyword>
<dbReference type="SMART" id="SM00409">
    <property type="entry name" value="IG"/>
    <property type="match status" value="8"/>
</dbReference>
<keyword evidence="12" id="KW-1185">Reference proteome</keyword>
<feature type="domain" description="Ig-like" evidence="11">
    <location>
        <begin position="2213"/>
        <end position="2302"/>
    </location>
</feature>
<dbReference type="InterPro" id="IPR000219">
    <property type="entry name" value="DH_dom"/>
</dbReference>
<feature type="domain" description="Ig-like" evidence="11">
    <location>
        <begin position="1"/>
        <end position="78"/>
    </location>
</feature>
<feature type="region of interest" description="Disordered" evidence="7">
    <location>
        <begin position="1417"/>
        <end position="1438"/>
    </location>
</feature>
<feature type="coiled-coil region" evidence="6">
    <location>
        <begin position="963"/>
        <end position="994"/>
    </location>
</feature>
<dbReference type="InterPro" id="IPR011993">
    <property type="entry name" value="PH-like_dom_sf"/>
</dbReference>
<dbReference type="PROSITE" id="PS50010">
    <property type="entry name" value="DH_2"/>
    <property type="match status" value="1"/>
</dbReference>
<dbReference type="InterPro" id="IPR036179">
    <property type="entry name" value="Ig-like_dom_sf"/>
</dbReference>
<comment type="similarity">
    <text evidence="2">Belongs to the protein kinase superfamily. CAMK Ser/Thr protein kinase family.</text>
</comment>
<dbReference type="CDD" id="cd00096">
    <property type="entry name" value="Ig"/>
    <property type="match status" value="3"/>
</dbReference>
<reference evidence="13" key="1">
    <citation type="submission" date="2025-08" db="UniProtKB">
        <authorList>
            <consortium name="RefSeq"/>
        </authorList>
    </citation>
    <scope>IDENTIFICATION</scope>
</reference>
<dbReference type="PROSITE" id="PS50003">
    <property type="entry name" value="PH_DOMAIN"/>
    <property type="match status" value="1"/>
</dbReference>
<feature type="region of interest" description="Disordered" evidence="7">
    <location>
        <begin position="1951"/>
        <end position="1976"/>
    </location>
</feature>
<keyword evidence="4" id="KW-0963">Cytoplasm</keyword>
<evidence type="ECO:0000256" key="1">
    <source>
        <dbReference type="ARBA" id="ARBA00004496"/>
    </source>
</evidence>
<dbReference type="SMART" id="SM00326">
    <property type="entry name" value="SH3"/>
    <property type="match status" value="1"/>
</dbReference>
<dbReference type="InterPro" id="IPR013098">
    <property type="entry name" value="Ig_I-set"/>
</dbReference>
<feature type="region of interest" description="Disordered" evidence="7">
    <location>
        <begin position="2117"/>
        <end position="2155"/>
    </location>
</feature>
<dbReference type="RefSeq" id="XP_012945453.2">
    <property type="nucleotide sequence ID" value="XM_013089999.2"/>
</dbReference>
<keyword evidence="3 5" id="KW-0728">SH3 domain</keyword>
<feature type="domain" description="Ig-like" evidence="11">
    <location>
        <begin position="259"/>
        <end position="347"/>
    </location>
</feature>
<feature type="domain" description="DH" evidence="10">
    <location>
        <begin position="969"/>
        <end position="1149"/>
    </location>
</feature>
<evidence type="ECO:0000259" key="9">
    <source>
        <dbReference type="PROSITE" id="PS50003"/>
    </source>
</evidence>
<organism evidence="12 13">
    <name type="scientific">Aplysia californica</name>
    <name type="common">California sea hare</name>
    <dbReference type="NCBI Taxonomy" id="6500"/>
    <lineage>
        <taxon>Eukaryota</taxon>
        <taxon>Metazoa</taxon>
        <taxon>Spiralia</taxon>
        <taxon>Lophotrochozoa</taxon>
        <taxon>Mollusca</taxon>
        <taxon>Gastropoda</taxon>
        <taxon>Heterobranchia</taxon>
        <taxon>Euthyneura</taxon>
        <taxon>Tectipleura</taxon>
        <taxon>Aplysiida</taxon>
        <taxon>Aplysioidea</taxon>
        <taxon>Aplysiidae</taxon>
        <taxon>Aplysia</taxon>
    </lineage>
</organism>